<reference evidence="3 4" key="1">
    <citation type="submission" date="2017-11" db="EMBL/GenBank/DDBJ databases">
        <title>De novo assembly and phasing of dikaryotic genomes from two isolates of Puccinia coronata f. sp. avenae, the causal agent of oat crown rust.</title>
        <authorList>
            <person name="Miller M.E."/>
            <person name="Zhang Y."/>
            <person name="Omidvar V."/>
            <person name="Sperschneider J."/>
            <person name="Schwessinger B."/>
            <person name="Raley C."/>
            <person name="Palmer J.M."/>
            <person name="Garnica D."/>
            <person name="Upadhyaya N."/>
            <person name="Rathjen J."/>
            <person name="Taylor J.M."/>
            <person name="Park R.F."/>
            <person name="Dodds P.N."/>
            <person name="Hirsch C.D."/>
            <person name="Kianian S.F."/>
            <person name="Figueroa M."/>
        </authorList>
    </citation>
    <scope>NUCLEOTIDE SEQUENCE [LARGE SCALE GENOMIC DNA]</scope>
    <source>
        <strain evidence="3">12SD80</strain>
    </source>
</reference>
<feature type="compositionally biased region" description="Basic residues" evidence="1">
    <location>
        <begin position="74"/>
        <end position="84"/>
    </location>
</feature>
<dbReference type="EMBL" id="PGCI01001286">
    <property type="protein sequence ID" value="PLW05848.1"/>
    <property type="molecule type" value="Genomic_DNA"/>
</dbReference>
<comment type="caution">
    <text evidence="3">The sequence shown here is derived from an EMBL/GenBank/DDBJ whole genome shotgun (WGS) entry which is preliminary data.</text>
</comment>
<evidence type="ECO:0000313" key="4">
    <source>
        <dbReference type="Proteomes" id="UP000235392"/>
    </source>
</evidence>
<feature type="region of interest" description="Disordered" evidence="1">
    <location>
        <begin position="1"/>
        <end position="133"/>
    </location>
</feature>
<dbReference type="EMBL" id="PGCI01000067">
    <property type="protein sequence ID" value="PLW43507.1"/>
    <property type="molecule type" value="Genomic_DNA"/>
</dbReference>
<name>A0A2N5V0N5_9BASI</name>
<sequence>MSTSSQPRQVSPREAPAPRPRQGRRGKAFGALLTTSDAADSSPGAPNGSSRPSTHTSSSEATAAQPQGASRQPSKQHTRSKKRDAHPPRLSNDNKPQTEDSVSSQQAEPDPRTKQSPPCHRPSKPVDSYTEIQ</sequence>
<evidence type="ECO:0000256" key="1">
    <source>
        <dbReference type="SAM" id="MobiDB-lite"/>
    </source>
</evidence>
<organism evidence="3 4">
    <name type="scientific">Puccinia coronata f. sp. avenae</name>
    <dbReference type="NCBI Taxonomy" id="200324"/>
    <lineage>
        <taxon>Eukaryota</taxon>
        <taxon>Fungi</taxon>
        <taxon>Dikarya</taxon>
        <taxon>Basidiomycota</taxon>
        <taxon>Pucciniomycotina</taxon>
        <taxon>Pucciniomycetes</taxon>
        <taxon>Pucciniales</taxon>
        <taxon>Pucciniaceae</taxon>
        <taxon>Puccinia</taxon>
    </lineage>
</organism>
<evidence type="ECO:0000313" key="2">
    <source>
        <dbReference type="EMBL" id="PLW05848.1"/>
    </source>
</evidence>
<feature type="compositionally biased region" description="Polar residues" evidence="1">
    <location>
        <begin position="91"/>
        <end position="107"/>
    </location>
</feature>
<protein>
    <submittedName>
        <fullName evidence="3">Uncharacterized protein</fullName>
    </submittedName>
</protein>
<accession>A0A2N5V0N5</accession>
<proteinExistence type="predicted"/>
<evidence type="ECO:0000313" key="3">
    <source>
        <dbReference type="EMBL" id="PLW43507.1"/>
    </source>
</evidence>
<dbReference type="AlphaFoldDB" id="A0A2N5V0N5"/>
<feature type="compositionally biased region" description="Low complexity" evidence="1">
    <location>
        <begin position="49"/>
        <end position="64"/>
    </location>
</feature>
<gene>
    <name evidence="3" type="ORF">PCASD_06773</name>
    <name evidence="2" type="ORF">PCASD_23761</name>
</gene>
<dbReference type="Proteomes" id="UP000235392">
    <property type="component" value="Unassembled WGS sequence"/>
</dbReference>